<organism evidence="1 2">
    <name type="scientific">Hebeloma cylindrosporum</name>
    <dbReference type="NCBI Taxonomy" id="76867"/>
    <lineage>
        <taxon>Eukaryota</taxon>
        <taxon>Fungi</taxon>
        <taxon>Dikarya</taxon>
        <taxon>Basidiomycota</taxon>
        <taxon>Agaricomycotina</taxon>
        <taxon>Agaricomycetes</taxon>
        <taxon>Agaricomycetidae</taxon>
        <taxon>Agaricales</taxon>
        <taxon>Agaricineae</taxon>
        <taxon>Hymenogastraceae</taxon>
        <taxon>Hebeloma</taxon>
    </lineage>
</organism>
<keyword evidence="2" id="KW-1185">Reference proteome</keyword>
<dbReference type="HOGENOM" id="CLU_2373039_0_0_1"/>
<dbReference type="AlphaFoldDB" id="A0A0C2Y6Q4"/>
<evidence type="ECO:0000313" key="2">
    <source>
        <dbReference type="Proteomes" id="UP000053424"/>
    </source>
</evidence>
<accession>A0A0C2Y6Q4</accession>
<evidence type="ECO:0000313" key="1">
    <source>
        <dbReference type="EMBL" id="KIM45528.1"/>
    </source>
</evidence>
<reference evidence="1 2" key="1">
    <citation type="submission" date="2014-04" db="EMBL/GenBank/DDBJ databases">
        <authorList>
            <consortium name="DOE Joint Genome Institute"/>
            <person name="Kuo A."/>
            <person name="Gay G."/>
            <person name="Dore J."/>
            <person name="Kohler A."/>
            <person name="Nagy L.G."/>
            <person name="Floudas D."/>
            <person name="Copeland A."/>
            <person name="Barry K.W."/>
            <person name="Cichocki N."/>
            <person name="Veneault-Fourrey C."/>
            <person name="LaButti K."/>
            <person name="Lindquist E.A."/>
            <person name="Lipzen A."/>
            <person name="Lundell T."/>
            <person name="Morin E."/>
            <person name="Murat C."/>
            <person name="Sun H."/>
            <person name="Tunlid A."/>
            <person name="Henrissat B."/>
            <person name="Grigoriev I.V."/>
            <person name="Hibbett D.S."/>
            <person name="Martin F."/>
            <person name="Nordberg H.P."/>
            <person name="Cantor M.N."/>
            <person name="Hua S.X."/>
        </authorList>
    </citation>
    <scope>NUCLEOTIDE SEQUENCE [LARGE SCALE GENOMIC DNA]</scope>
    <source>
        <strain evidence="2">h7</strain>
    </source>
</reference>
<dbReference type="Proteomes" id="UP000053424">
    <property type="component" value="Unassembled WGS sequence"/>
</dbReference>
<sequence>MVHVMGTSNDGAELMETLTLFIIVMLVLNSQNYIEVWLRDRGDDLHDNASNSPARHAGQTCGDGSSARNYLVSKIKRDIHMETLVVLEVESLGNL</sequence>
<reference evidence="2" key="2">
    <citation type="submission" date="2015-01" db="EMBL/GenBank/DDBJ databases">
        <title>Evolutionary Origins and Diversification of the Mycorrhizal Mutualists.</title>
        <authorList>
            <consortium name="DOE Joint Genome Institute"/>
            <consortium name="Mycorrhizal Genomics Consortium"/>
            <person name="Kohler A."/>
            <person name="Kuo A."/>
            <person name="Nagy L.G."/>
            <person name="Floudas D."/>
            <person name="Copeland A."/>
            <person name="Barry K.W."/>
            <person name="Cichocki N."/>
            <person name="Veneault-Fourrey C."/>
            <person name="LaButti K."/>
            <person name="Lindquist E.A."/>
            <person name="Lipzen A."/>
            <person name="Lundell T."/>
            <person name="Morin E."/>
            <person name="Murat C."/>
            <person name="Riley R."/>
            <person name="Ohm R."/>
            <person name="Sun H."/>
            <person name="Tunlid A."/>
            <person name="Henrissat B."/>
            <person name="Grigoriev I.V."/>
            <person name="Hibbett D.S."/>
            <person name="Martin F."/>
        </authorList>
    </citation>
    <scope>NUCLEOTIDE SEQUENCE [LARGE SCALE GENOMIC DNA]</scope>
    <source>
        <strain evidence="2">h7</strain>
    </source>
</reference>
<proteinExistence type="predicted"/>
<gene>
    <name evidence="1" type="ORF">M413DRAFT_342925</name>
</gene>
<protein>
    <submittedName>
        <fullName evidence="1">Uncharacterized protein</fullName>
    </submittedName>
</protein>
<dbReference type="EMBL" id="KN831772">
    <property type="protein sequence ID" value="KIM45528.1"/>
    <property type="molecule type" value="Genomic_DNA"/>
</dbReference>
<name>A0A0C2Y6Q4_HEBCY</name>